<evidence type="ECO:0000313" key="3">
    <source>
        <dbReference type="Proteomes" id="UP000187151"/>
    </source>
</evidence>
<dbReference type="Proteomes" id="UP000187151">
    <property type="component" value="Unassembled WGS sequence"/>
</dbReference>
<evidence type="ECO:0008006" key="4">
    <source>
        <dbReference type="Google" id="ProtNLM"/>
    </source>
</evidence>
<reference evidence="2 3" key="1">
    <citation type="submission" date="2016-01" db="EMBL/GenBank/DDBJ databases">
        <title>Streptomyces amritsarensis strain MTCC 11845 genome sequencing and assembly.</title>
        <authorList>
            <person name="Sharma D."/>
            <person name="Nair G.R."/>
            <person name="Kaur G."/>
            <person name="Manhas R.K."/>
            <person name="Mayilraj S."/>
        </authorList>
    </citation>
    <scope>NUCLEOTIDE SEQUENCE [LARGE SCALE GENOMIC DNA]</scope>
    <source>
        <strain evidence="2 3">MTCC 11845</strain>
    </source>
</reference>
<dbReference type="Gene3D" id="3.40.50.980">
    <property type="match status" value="1"/>
</dbReference>
<organism evidence="2 3">
    <name type="scientific">Streptomyces amritsarensis</name>
    <dbReference type="NCBI Taxonomy" id="681158"/>
    <lineage>
        <taxon>Bacteria</taxon>
        <taxon>Bacillati</taxon>
        <taxon>Actinomycetota</taxon>
        <taxon>Actinomycetes</taxon>
        <taxon>Kitasatosporales</taxon>
        <taxon>Streptomycetaceae</taxon>
        <taxon>Streptomyces</taxon>
    </lineage>
</organism>
<dbReference type="RefSeq" id="WP_143568880.1">
    <property type="nucleotide sequence ID" value="NZ_MQUR01000059.1"/>
</dbReference>
<evidence type="ECO:0000313" key="2">
    <source>
        <dbReference type="EMBL" id="OLZ62347.1"/>
    </source>
</evidence>
<gene>
    <name evidence="2" type="ORF">AVW11_23045</name>
</gene>
<keyword evidence="3" id="KW-1185">Reference proteome</keyword>
<feature type="region of interest" description="Disordered" evidence="1">
    <location>
        <begin position="1"/>
        <end position="42"/>
    </location>
</feature>
<evidence type="ECO:0000256" key="1">
    <source>
        <dbReference type="SAM" id="MobiDB-lite"/>
    </source>
</evidence>
<accession>A0ABX3FYD3</accession>
<proteinExistence type="predicted"/>
<feature type="non-terminal residue" evidence="2">
    <location>
        <position position="85"/>
    </location>
</feature>
<feature type="compositionally biased region" description="Basic and acidic residues" evidence="1">
    <location>
        <begin position="1"/>
        <end position="18"/>
    </location>
</feature>
<protein>
    <recommendedName>
        <fullName evidence="4">AMP-binding protein</fullName>
    </recommendedName>
</protein>
<dbReference type="EMBL" id="MQUR01000059">
    <property type="protein sequence ID" value="OLZ62347.1"/>
    <property type="molecule type" value="Genomic_DNA"/>
</dbReference>
<comment type="caution">
    <text evidence="2">The sequence shown here is derived from an EMBL/GenBank/DDBJ whole genome shotgun (WGS) entry which is preliminary data.</text>
</comment>
<sequence>MPATPDRTELALLDDRSTHGTPDGGTAPYEEPGKAARFRAGPAAPPRTLLDVFEASVRAYPDEPALDDGTTRLSYRALAAQVDRG</sequence>
<dbReference type="SUPFAM" id="SSF56801">
    <property type="entry name" value="Acetyl-CoA synthetase-like"/>
    <property type="match status" value="1"/>
</dbReference>
<name>A0ABX3FYD3_9ACTN</name>